<protein>
    <submittedName>
        <fullName evidence="3">UspA domain protein</fullName>
    </submittedName>
</protein>
<dbReference type="PANTHER" id="PTHR46553:SF3">
    <property type="entry name" value="ADENINE NUCLEOTIDE ALPHA HYDROLASES-LIKE SUPERFAMILY PROTEIN"/>
    <property type="match status" value="1"/>
</dbReference>
<name>D1A2G5_THECD</name>
<dbReference type="OrthoDB" id="9816117at2"/>
<evidence type="ECO:0000259" key="2">
    <source>
        <dbReference type="Pfam" id="PF00582"/>
    </source>
</evidence>
<feature type="domain" description="UspA" evidence="2">
    <location>
        <begin position="158"/>
        <end position="288"/>
    </location>
</feature>
<evidence type="ECO:0000313" key="3">
    <source>
        <dbReference type="EMBL" id="ACY95985.1"/>
    </source>
</evidence>
<evidence type="ECO:0000256" key="1">
    <source>
        <dbReference type="ARBA" id="ARBA00008791"/>
    </source>
</evidence>
<reference evidence="3 4" key="1">
    <citation type="journal article" date="2011" name="Stand. Genomic Sci.">
        <title>Complete genome sequence of Thermomonospora curvata type strain (B9).</title>
        <authorList>
            <person name="Chertkov O."/>
            <person name="Sikorski J."/>
            <person name="Nolan M."/>
            <person name="Lapidus A."/>
            <person name="Lucas S."/>
            <person name="Del Rio T.G."/>
            <person name="Tice H."/>
            <person name="Cheng J.F."/>
            <person name="Goodwin L."/>
            <person name="Pitluck S."/>
            <person name="Liolios K."/>
            <person name="Ivanova N."/>
            <person name="Mavromatis K."/>
            <person name="Mikhailova N."/>
            <person name="Ovchinnikova G."/>
            <person name="Pati A."/>
            <person name="Chen A."/>
            <person name="Palaniappan K."/>
            <person name="Djao O.D."/>
            <person name="Land M."/>
            <person name="Hauser L."/>
            <person name="Chang Y.J."/>
            <person name="Jeffries C.D."/>
            <person name="Brettin T."/>
            <person name="Han C."/>
            <person name="Detter J.C."/>
            <person name="Rohde M."/>
            <person name="Goker M."/>
            <person name="Woyke T."/>
            <person name="Bristow J."/>
            <person name="Eisen J.A."/>
            <person name="Markowitz V."/>
            <person name="Hugenholtz P."/>
            <person name="Klenk H.P."/>
            <person name="Kyrpides N.C."/>
        </authorList>
    </citation>
    <scope>NUCLEOTIDE SEQUENCE [LARGE SCALE GENOMIC DNA]</scope>
    <source>
        <strain evidence="4">ATCC 19995 / DSM 43183 / JCM 3096 / KCTC 9072 / NBRC 15933 / NCIMB 10081 / Henssen B9</strain>
    </source>
</reference>
<sequence>MAHPSQTSTAPVVVGTDGSAGAEHAVAWAADEAMLRGRPLRIVHAVQPWGMGTAVVVGSADLMVSLEGSGRLVLEEAERLARRRHPELEVGTELVMGSPEQALQGQADTAFEIVVGSHGTGGFAGLLLGSTGLHVAGHTPGPVVIVRGEAGGPAHGEVVAGIDPSVESRGVLEYAFEAASLRKARLRAVHGWRLPARIADGVDAEQTARSLRRSIEEAIAPLRDRYPELETVVDVVRDHPVHALTVASQRADLVAVGAHDRRGLRALRLGSVSHGIVHHARCPVAIVRPGVVSHTSGDPAS</sequence>
<dbReference type="AlphaFoldDB" id="D1A2G5"/>
<gene>
    <name evidence="3" type="ordered locus">Tcur_0384</name>
</gene>
<comment type="similarity">
    <text evidence="1">Belongs to the universal stress protein A family.</text>
</comment>
<dbReference type="Proteomes" id="UP000001918">
    <property type="component" value="Chromosome"/>
</dbReference>
<dbReference type="RefSeq" id="WP_012850769.1">
    <property type="nucleotide sequence ID" value="NC_013510.1"/>
</dbReference>
<accession>D1A2G5</accession>
<dbReference type="KEGG" id="tcu:Tcur_0384"/>
<dbReference type="PANTHER" id="PTHR46553">
    <property type="entry name" value="ADENINE NUCLEOTIDE ALPHA HYDROLASES-LIKE SUPERFAMILY PROTEIN"/>
    <property type="match status" value="1"/>
</dbReference>
<dbReference type="InterPro" id="IPR014729">
    <property type="entry name" value="Rossmann-like_a/b/a_fold"/>
</dbReference>
<dbReference type="HOGENOM" id="CLU_049301_2_3_11"/>
<dbReference type="Pfam" id="PF00582">
    <property type="entry name" value="Usp"/>
    <property type="match status" value="2"/>
</dbReference>
<dbReference type="PRINTS" id="PR01438">
    <property type="entry name" value="UNVRSLSTRESS"/>
</dbReference>
<keyword evidence="4" id="KW-1185">Reference proteome</keyword>
<dbReference type="InterPro" id="IPR006016">
    <property type="entry name" value="UspA"/>
</dbReference>
<dbReference type="InterPro" id="IPR006015">
    <property type="entry name" value="Universal_stress_UspA"/>
</dbReference>
<dbReference type="STRING" id="471852.Tcur_0384"/>
<evidence type="ECO:0000313" key="4">
    <source>
        <dbReference type="Proteomes" id="UP000001918"/>
    </source>
</evidence>
<dbReference type="EMBL" id="CP001738">
    <property type="protein sequence ID" value="ACY95985.1"/>
    <property type="molecule type" value="Genomic_DNA"/>
</dbReference>
<dbReference type="Gene3D" id="3.40.50.620">
    <property type="entry name" value="HUPs"/>
    <property type="match status" value="2"/>
</dbReference>
<feature type="domain" description="UspA" evidence="2">
    <location>
        <begin position="11"/>
        <end position="147"/>
    </location>
</feature>
<dbReference type="eggNOG" id="COG0589">
    <property type="taxonomic scope" value="Bacteria"/>
</dbReference>
<dbReference type="SUPFAM" id="SSF52402">
    <property type="entry name" value="Adenine nucleotide alpha hydrolases-like"/>
    <property type="match status" value="2"/>
</dbReference>
<proteinExistence type="inferred from homology"/>
<organism evidence="3 4">
    <name type="scientific">Thermomonospora curvata (strain ATCC 19995 / DSM 43183 / JCM 3096 / KCTC 9072 / NBRC 15933 / NCIMB 10081 / Henssen B9)</name>
    <dbReference type="NCBI Taxonomy" id="471852"/>
    <lineage>
        <taxon>Bacteria</taxon>
        <taxon>Bacillati</taxon>
        <taxon>Actinomycetota</taxon>
        <taxon>Actinomycetes</taxon>
        <taxon>Streptosporangiales</taxon>
        <taxon>Thermomonosporaceae</taxon>
        <taxon>Thermomonospora</taxon>
    </lineage>
</organism>